<reference evidence="7" key="1">
    <citation type="submission" date="2019-08" db="EMBL/GenBank/DDBJ databases">
        <authorList>
            <person name="Kucharzyk K."/>
            <person name="Murdoch R.W."/>
            <person name="Higgins S."/>
            <person name="Loffler F."/>
        </authorList>
    </citation>
    <scope>NUCLEOTIDE SEQUENCE</scope>
</reference>
<comment type="caution">
    <text evidence="7">The sequence shown here is derived from an EMBL/GenBank/DDBJ whole genome shotgun (WGS) entry which is preliminary data.</text>
</comment>
<evidence type="ECO:0000256" key="1">
    <source>
        <dbReference type="ARBA" id="ARBA00022485"/>
    </source>
</evidence>
<evidence type="ECO:0000256" key="4">
    <source>
        <dbReference type="ARBA" id="ARBA00023004"/>
    </source>
</evidence>
<keyword evidence="2" id="KW-0479">Metal-binding</keyword>
<keyword evidence="1" id="KW-0004">4Fe-4S</keyword>
<dbReference type="PANTHER" id="PTHR43498:SF1">
    <property type="entry name" value="COB--COM HETERODISULFIDE REDUCTASE IRON-SULFUR SUBUNIT A"/>
    <property type="match status" value="1"/>
</dbReference>
<sequence>MMKLKKHIKRILLVALLVFLYATSFAADILVEAESFENKGGWILDQQFMDQMGSPYLIAHGMGNPVADASTTVKFPERGTYHIYVRTFNWTSPWTTAEGPGKFTLNVNNKTLPVVLGSEGSGWYWQYAGKVKVNKTDATVSLVDLTGFNGRCDAVYFTTEGDKMPPSDVKELSRFRKVKLNIPESPAETESFDFVVVGGGIAGMCAAATASRSGCKVALINDRPVLGGNNSSEIRVHLGGSIELGPNKGLGRIIREFGHSKSGNAQPGSYYEDEKKSEFIANEENVTLYSNYRAIAVEMDGNKIASVIIKHIESGKEMRLKAPLFSDCTGDGTIGYLAGADYSMGRESRDEFGEELAPEIADKMTMGSSVQWYSKKTDRKTNFPEFKYGVVFNEDNCEKVTMGEWKWETGMNLNQIDDFERIRDYGLMVVYSNWSFLKNELKDNAAYQNRELDWVACIAGKRESRRLLGDYILKQDDIDKNVFHEDASFTSSWSIDLHFPDPENSKKFPGAEFKAATKHIQIYPHAVPYRCLYSRNIDNLFMAGRNISVTHVALGTVRVMRTTGMMGEVVGMAAALCKKHDVTPRKVYQQYLDELKKMMQEGAGKKENIPDNQRFNEQRFLKTPRALKE</sequence>
<dbReference type="AlphaFoldDB" id="A0A644VZR7"/>
<evidence type="ECO:0000256" key="3">
    <source>
        <dbReference type="ARBA" id="ARBA00023002"/>
    </source>
</evidence>
<evidence type="ECO:0000256" key="6">
    <source>
        <dbReference type="SAM" id="MobiDB-lite"/>
    </source>
</evidence>
<dbReference type="Pfam" id="PF12831">
    <property type="entry name" value="FAD_oxidored"/>
    <property type="match status" value="1"/>
</dbReference>
<dbReference type="Gene3D" id="3.50.50.60">
    <property type="entry name" value="FAD/NAD(P)-binding domain"/>
    <property type="match status" value="1"/>
</dbReference>
<dbReference type="GO" id="GO:0046872">
    <property type="term" value="F:metal ion binding"/>
    <property type="evidence" value="ECO:0007669"/>
    <property type="project" value="UniProtKB-KW"/>
</dbReference>
<keyword evidence="4" id="KW-0408">Iron</keyword>
<dbReference type="InterPro" id="IPR036188">
    <property type="entry name" value="FAD/NAD-bd_sf"/>
</dbReference>
<feature type="region of interest" description="Disordered" evidence="6">
    <location>
        <begin position="603"/>
        <end position="629"/>
    </location>
</feature>
<accession>A0A644VZR7</accession>
<evidence type="ECO:0000313" key="7">
    <source>
        <dbReference type="EMBL" id="MPL96788.1"/>
    </source>
</evidence>
<dbReference type="Gene3D" id="2.60.120.260">
    <property type="entry name" value="Galactose-binding domain-like"/>
    <property type="match status" value="1"/>
</dbReference>
<dbReference type="GO" id="GO:0016491">
    <property type="term" value="F:oxidoreductase activity"/>
    <property type="evidence" value="ECO:0007669"/>
    <property type="project" value="UniProtKB-KW"/>
</dbReference>
<keyword evidence="5" id="KW-0411">Iron-sulfur</keyword>
<evidence type="ECO:0000256" key="2">
    <source>
        <dbReference type="ARBA" id="ARBA00022723"/>
    </source>
</evidence>
<dbReference type="GO" id="GO:0051539">
    <property type="term" value="F:4 iron, 4 sulfur cluster binding"/>
    <property type="evidence" value="ECO:0007669"/>
    <property type="project" value="UniProtKB-KW"/>
</dbReference>
<protein>
    <submittedName>
        <fullName evidence="7">Uncharacterized protein</fullName>
    </submittedName>
</protein>
<name>A0A644VZR7_9ZZZZ</name>
<dbReference type="SUPFAM" id="SSF51905">
    <property type="entry name" value="FAD/NAD(P)-binding domain"/>
    <property type="match status" value="1"/>
</dbReference>
<evidence type="ECO:0000256" key="5">
    <source>
        <dbReference type="ARBA" id="ARBA00023014"/>
    </source>
</evidence>
<gene>
    <name evidence="7" type="ORF">SDC9_42971</name>
</gene>
<dbReference type="InterPro" id="IPR039650">
    <property type="entry name" value="HdrA-like"/>
</dbReference>
<proteinExistence type="predicted"/>
<organism evidence="7">
    <name type="scientific">bioreactor metagenome</name>
    <dbReference type="NCBI Taxonomy" id="1076179"/>
    <lineage>
        <taxon>unclassified sequences</taxon>
        <taxon>metagenomes</taxon>
        <taxon>ecological metagenomes</taxon>
    </lineage>
</organism>
<dbReference type="EMBL" id="VSSQ01000526">
    <property type="protein sequence ID" value="MPL96788.1"/>
    <property type="molecule type" value="Genomic_DNA"/>
</dbReference>
<keyword evidence="3" id="KW-0560">Oxidoreductase</keyword>
<dbReference type="PANTHER" id="PTHR43498">
    <property type="entry name" value="FERREDOXIN:COB-COM HETERODISULFIDE REDUCTASE SUBUNIT A"/>
    <property type="match status" value="1"/>
</dbReference>